<gene>
    <name evidence="2" type="ORF">PGLA1383_LOCUS55911</name>
</gene>
<keyword evidence="3" id="KW-1185">Reference proteome</keyword>
<feature type="compositionally biased region" description="Basic and acidic residues" evidence="1">
    <location>
        <begin position="221"/>
        <end position="231"/>
    </location>
</feature>
<feature type="region of interest" description="Disordered" evidence="1">
    <location>
        <begin position="98"/>
        <end position="248"/>
    </location>
</feature>
<dbReference type="InterPro" id="IPR029044">
    <property type="entry name" value="Nucleotide-diphossugar_trans"/>
</dbReference>
<accession>A0A813HU02</accession>
<organism evidence="2 3">
    <name type="scientific">Polarella glacialis</name>
    <name type="common">Dinoflagellate</name>
    <dbReference type="NCBI Taxonomy" id="89957"/>
    <lineage>
        <taxon>Eukaryota</taxon>
        <taxon>Sar</taxon>
        <taxon>Alveolata</taxon>
        <taxon>Dinophyceae</taxon>
        <taxon>Suessiales</taxon>
        <taxon>Suessiaceae</taxon>
        <taxon>Polarella</taxon>
    </lineage>
</organism>
<proteinExistence type="predicted"/>
<dbReference type="PANTHER" id="PTHR32385:SF22">
    <property type="entry name" value="MANNOSYL PHOSPHORYLINOSITOL CERAMIDE SYNTHASE SUR1"/>
    <property type="match status" value="1"/>
</dbReference>
<evidence type="ECO:0008006" key="4">
    <source>
        <dbReference type="Google" id="ProtNLM"/>
    </source>
</evidence>
<feature type="compositionally biased region" description="Acidic residues" evidence="1">
    <location>
        <begin position="108"/>
        <end position="127"/>
    </location>
</feature>
<feature type="compositionally biased region" description="Acidic residues" evidence="1">
    <location>
        <begin position="178"/>
        <end position="198"/>
    </location>
</feature>
<evidence type="ECO:0000313" key="2">
    <source>
        <dbReference type="EMBL" id="CAE8641190.1"/>
    </source>
</evidence>
<dbReference type="GO" id="GO:0000030">
    <property type="term" value="F:mannosyltransferase activity"/>
    <property type="evidence" value="ECO:0007669"/>
    <property type="project" value="TreeGrafter"/>
</dbReference>
<feature type="region of interest" description="Disordered" evidence="1">
    <location>
        <begin position="285"/>
        <end position="304"/>
    </location>
</feature>
<feature type="compositionally biased region" description="Acidic residues" evidence="1">
    <location>
        <begin position="39"/>
        <end position="52"/>
    </location>
</feature>
<evidence type="ECO:0000313" key="3">
    <source>
        <dbReference type="Proteomes" id="UP000654075"/>
    </source>
</evidence>
<dbReference type="Proteomes" id="UP000654075">
    <property type="component" value="Unassembled WGS sequence"/>
</dbReference>
<reference evidence="2" key="1">
    <citation type="submission" date="2021-02" db="EMBL/GenBank/DDBJ databases">
        <authorList>
            <person name="Dougan E. K."/>
            <person name="Rhodes N."/>
            <person name="Thang M."/>
            <person name="Chan C."/>
        </authorList>
    </citation>
    <scope>NUCLEOTIDE SEQUENCE</scope>
</reference>
<feature type="compositionally biased region" description="Low complexity" evidence="1">
    <location>
        <begin position="160"/>
        <end position="171"/>
    </location>
</feature>
<dbReference type="EMBL" id="CAJNNV010032842">
    <property type="protein sequence ID" value="CAE8641190.1"/>
    <property type="molecule type" value="Genomic_DNA"/>
</dbReference>
<dbReference type="SUPFAM" id="SSF53448">
    <property type="entry name" value="Nucleotide-diphospho-sugar transferases"/>
    <property type="match status" value="1"/>
</dbReference>
<feature type="region of interest" description="Disordered" evidence="1">
    <location>
        <begin position="1"/>
        <end position="61"/>
    </location>
</feature>
<dbReference type="GO" id="GO:0016020">
    <property type="term" value="C:membrane"/>
    <property type="evidence" value="ECO:0007669"/>
    <property type="project" value="GOC"/>
</dbReference>
<comment type="caution">
    <text evidence="2">The sequence shown here is derived from an EMBL/GenBank/DDBJ whole genome shotgun (WGS) entry which is preliminary data.</text>
</comment>
<sequence>MASRTGAGRKLGPNPPEEGDDFEDWRYGPLGRVRVTSKDEEEDDDCEEEEEWADRAAGEEVEVEGLEDWRFGALGRARASGEQIAAVESRARKPKAMFFAQRSSFDPAGEDGQAEEGLEDGLEEEGLEDWRYGPVGRAGASAEQIAAVQARSSNSKDEQQQQQQQQQRQQQHSQPSAADEDGEEEEEEEEQQQEEEGLEDWRYGPLGRSGASADQIAAIESRLRSPKDKRLQRTPLESDEDGLDEEGLEDWRYGSVGRAGASAEQIAAVESRAPRAKEVVFDRGAAVSGGSSSSEAPRFNKASRPMTYASPEEELEVLSELFSQKFNIPSTPAMSLAGQVQEQTIWGYWAEQDSMPELVHLCVETWRSWNPGWDVRLLGLHNVYEFLSEAELPNRFSEMQLSLASDGVRLALLARYGGVWLDTSVILRSSLESFCWTDVAVGRQEAAAFPVDSGSDTLALGGVDSLQTWCLATRPWNPFFMRWRDVHQELLHNRVDIHDLLRHPLCSELGALSSQKELFGEGLACEVAFQKLLLATRKAAQSWKMLEGKSVFQLRQVAHDRGESLVDLLLRQDTHAEEHQLLGNVPLLKLDAAEQQQLQQLPREQLLDGRTLLGRLLGQRGPHPGINNNSNSNNNNRGGGGLGLGAAGFRCKGRSGSSTALAAGVVAAAAHSARRSHCSSAVLLAIAGLHVAATSTMAARAIASPRLCAPPVTAVAGGFAGLGAGQQAVRSRASATRRAARIVAPWDVKAYWKP</sequence>
<feature type="compositionally biased region" description="Acidic residues" evidence="1">
    <location>
        <begin position="237"/>
        <end position="248"/>
    </location>
</feature>
<dbReference type="InterPro" id="IPR008441">
    <property type="entry name" value="AfumC-like_glycosyl_Trfase"/>
</dbReference>
<dbReference type="GO" id="GO:0051999">
    <property type="term" value="P:mannosyl-inositol phosphorylceramide biosynthetic process"/>
    <property type="evidence" value="ECO:0007669"/>
    <property type="project" value="TreeGrafter"/>
</dbReference>
<dbReference type="AlphaFoldDB" id="A0A813HU02"/>
<name>A0A813HU02_POLGL</name>
<dbReference type="InterPro" id="IPR051706">
    <property type="entry name" value="Glycosyltransferase_domain"/>
</dbReference>
<protein>
    <recommendedName>
        <fullName evidence="4">Alpha 1,4-glycosyltransferase domain-containing protein</fullName>
    </recommendedName>
</protein>
<dbReference type="Gene3D" id="3.90.550.20">
    <property type="match status" value="1"/>
</dbReference>
<dbReference type="OrthoDB" id="409543at2759"/>
<dbReference type="Pfam" id="PF05704">
    <property type="entry name" value="Caps_synth"/>
    <property type="match status" value="1"/>
</dbReference>
<evidence type="ECO:0000256" key="1">
    <source>
        <dbReference type="SAM" id="MobiDB-lite"/>
    </source>
</evidence>
<dbReference type="PANTHER" id="PTHR32385">
    <property type="entry name" value="MANNOSYL PHOSPHORYLINOSITOL CERAMIDE SYNTHASE"/>
    <property type="match status" value="1"/>
</dbReference>